<sequence>MPHGFWVPALFFQICDELIDLHYNLIKPSLSMRELLQILHQLVAYGMKLVAFPPVFRNEDAEEPAYADTASNGDPQIHVGLLCDSSSECLLVHVLQLKNPAGLAVKEDCKVHIRVYLPPLDSGTPSTYCSKALEFQVPLVFNEVFRIPVHSSALTLKSLQLYVCSVTQQLQEELLGSLAGNTNGGDPNSDLIKRLGIAQINLADYDSLTEMQLRWHSVQVFTSSEPPRTREPGCVGESSAREPTRIVSVSGKTDAVTVLLARTTAQLQAVERELAEERAKLEYTEEEVLEMERKEEQTEAVSER</sequence>
<keyword evidence="1" id="KW-0175">Coiled coil</keyword>
<gene>
    <name evidence="3" type="primary">WWC3</name>
    <name evidence="3" type="ORF">P7K49_038382</name>
</gene>
<proteinExistence type="predicted"/>
<comment type="caution">
    <text evidence="3">The sequence shown here is derived from an EMBL/GenBank/DDBJ whole genome shotgun (WGS) entry which is preliminary data.</text>
</comment>
<name>A0ABQ9TEK2_SAGOE</name>
<evidence type="ECO:0000313" key="3">
    <source>
        <dbReference type="EMBL" id="KAK2083146.1"/>
    </source>
</evidence>
<dbReference type="InterPro" id="IPR035892">
    <property type="entry name" value="C2_domain_sf"/>
</dbReference>
<dbReference type="PROSITE" id="PS50004">
    <property type="entry name" value="C2"/>
    <property type="match status" value="1"/>
</dbReference>
<dbReference type="CDD" id="cd08680">
    <property type="entry name" value="C2_Kibra"/>
    <property type="match status" value="1"/>
</dbReference>
<keyword evidence="4" id="KW-1185">Reference proteome</keyword>
<dbReference type="EMBL" id="JASSZA010000023">
    <property type="protein sequence ID" value="KAK2083146.1"/>
    <property type="molecule type" value="Genomic_DNA"/>
</dbReference>
<accession>A0ABQ9TEK2</accession>
<dbReference type="InterPro" id="IPR037771">
    <property type="entry name" value="C2_WWC"/>
</dbReference>
<dbReference type="SUPFAM" id="SSF49562">
    <property type="entry name" value="C2 domain (Calcium/lipid-binding domain, CaLB)"/>
    <property type="match status" value="1"/>
</dbReference>
<protein>
    <submittedName>
        <fullName evidence="3">Protein wwc3</fullName>
    </submittedName>
</protein>
<dbReference type="Proteomes" id="UP001266305">
    <property type="component" value="Unassembled WGS sequence"/>
</dbReference>
<dbReference type="Gene3D" id="2.60.40.150">
    <property type="entry name" value="C2 domain"/>
    <property type="match status" value="1"/>
</dbReference>
<dbReference type="InterPro" id="IPR000008">
    <property type="entry name" value="C2_dom"/>
</dbReference>
<evidence type="ECO:0000259" key="2">
    <source>
        <dbReference type="PROSITE" id="PS50004"/>
    </source>
</evidence>
<evidence type="ECO:0000256" key="1">
    <source>
        <dbReference type="SAM" id="Coils"/>
    </source>
</evidence>
<feature type="domain" description="C2" evidence="2">
    <location>
        <begin position="71"/>
        <end position="201"/>
    </location>
</feature>
<reference evidence="3 4" key="1">
    <citation type="submission" date="2023-05" db="EMBL/GenBank/DDBJ databases">
        <title>B98-5 Cell Line De Novo Hybrid Assembly: An Optical Mapping Approach.</title>
        <authorList>
            <person name="Kananen K."/>
            <person name="Auerbach J.A."/>
            <person name="Kautto E."/>
            <person name="Blachly J.S."/>
        </authorList>
    </citation>
    <scope>NUCLEOTIDE SEQUENCE [LARGE SCALE GENOMIC DNA]</scope>
    <source>
        <strain evidence="3">B95-8</strain>
        <tissue evidence="3">Cell line</tissue>
    </source>
</reference>
<feature type="coiled-coil region" evidence="1">
    <location>
        <begin position="260"/>
        <end position="301"/>
    </location>
</feature>
<organism evidence="3 4">
    <name type="scientific">Saguinus oedipus</name>
    <name type="common">Cotton-top tamarin</name>
    <name type="synonym">Oedipomidas oedipus</name>
    <dbReference type="NCBI Taxonomy" id="9490"/>
    <lineage>
        <taxon>Eukaryota</taxon>
        <taxon>Metazoa</taxon>
        <taxon>Chordata</taxon>
        <taxon>Craniata</taxon>
        <taxon>Vertebrata</taxon>
        <taxon>Euteleostomi</taxon>
        <taxon>Mammalia</taxon>
        <taxon>Eutheria</taxon>
        <taxon>Euarchontoglires</taxon>
        <taxon>Primates</taxon>
        <taxon>Haplorrhini</taxon>
        <taxon>Platyrrhini</taxon>
        <taxon>Cebidae</taxon>
        <taxon>Callitrichinae</taxon>
        <taxon>Saguinus</taxon>
    </lineage>
</organism>
<evidence type="ECO:0000313" key="4">
    <source>
        <dbReference type="Proteomes" id="UP001266305"/>
    </source>
</evidence>